<feature type="region of interest" description="Disordered" evidence="1">
    <location>
        <begin position="1"/>
        <end position="87"/>
    </location>
</feature>
<feature type="compositionally biased region" description="Low complexity" evidence="1">
    <location>
        <begin position="77"/>
        <end position="87"/>
    </location>
</feature>
<evidence type="ECO:0000313" key="2">
    <source>
        <dbReference type="EMBL" id="CDR39801.1"/>
    </source>
</evidence>
<name>A0A061ARK6_RHOTO</name>
<organism evidence="2">
    <name type="scientific">Rhodotorula toruloides</name>
    <name type="common">Yeast</name>
    <name type="synonym">Rhodosporidium toruloides</name>
    <dbReference type="NCBI Taxonomy" id="5286"/>
    <lineage>
        <taxon>Eukaryota</taxon>
        <taxon>Fungi</taxon>
        <taxon>Dikarya</taxon>
        <taxon>Basidiomycota</taxon>
        <taxon>Pucciniomycotina</taxon>
        <taxon>Microbotryomycetes</taxon>
        <taxon>Sporidiobolales</taxon>
        <taxon>Sporidiobolaceae</taxon>
        <taxon>Rhodotorula</taxon>
    </lineage>
</organism>
<accession>A0A061ARK6</accession>
<reference evidence="2" key="1">
    <citation type="journal article" date="2014" name="Genome Announc.">
        <title>Draft genome sequence of Rhodosporidium toruloides CECT1137, an oleaginous yeast of biotechnological interest.</title>
        <authorList>
            <person name="Morin N."/>
            <person name="Calcas X."/>
            <person name="Devillers H."/>
            <person name="Durrens P."/>
            <person name="Sherman D.J."/>
            <person name="Nicaud J.-M."/>
            <person name="Neuveglise C."/>
        </authorList>
    </citation>
    <scope>NUCLEOTIDE SEQUENCE</scope>
    <source>
        <strain evidence="2">CECT1137</strain>
    </source>
</reference>
<protein>
    <submittedName>
        <fullName evidence="2">RHTO0S04e09736g1_1</fullName>
    </submittedName>
</protein>
<evidence type="ECO:0000256" key="1">
    <source>
        <dbReference type="SAM" id="MobiDB-lite"/>
    </source>
</evidence>
<dbReference type="OrthoDB" id="2522565at2759"/>
<gene>
    <name evidence="2" type="ORF">RHTO0S_04e09736g</name>
</gene>
<sequence length="695" mass="76085">MSHHARRELTGAHPSRASASTPAPTEHRLSDASSTSSSSSSSSSSRPRDWMQTGSSVSVNTAVSGANSAGPTTGLTSPASSEPVSPFASPVPVALDAHTLASAEEGKLPYHSHHAATGNGLAINGAGAAGRGGYAKMSDVTDEDGRYARKLAQQHHQGNGFGQAGETGKGEWDELLGQARQAGKAWRRTWEKEGWNGVVAKLRRTRLPSLTSARRSLTSSSSRLPPLRSLVSVIPPRRRITVLVTFALISLLLLFSRSSHGPPGHGLIRRGRYTSARKTHDLLQLRTRELVPAGYPPSANIAKVVESVSNPYGFMSLIDPYSGNVFNPSVLPLPDAAGAGWQYLLVARGEEKFEVIEGEDTRWESVVGCFLLPLKRAYLGLPYLARESELTTLNLPAQRKVEYLRCHNPTFDQFIGPEDPRLFFTNDGQPLLIYSQTGRMPNVCRALFIIDARMVIPGLDKALKRAGYNPPVVFREQTDLIREGSTNIEKNWSPMLGENDELFFHVSLVPQQIYKYVPNLTLRPLDPLAPSHNCLTDILGPDMNRVHLHHATPLIRATMCKRGECVPDVHNTVLFGIIHVKYHPLPYLHYVRHVVTWNVTSPYEYLSVSKPLTYSGTNQADPIFTVSMAWQSPSDRHGLGLNHGFLDDTVLISFGVGDYGSAYTDVLAYDLLTDHQLCAGIGGTSLWPRRHTSPA</sequence>
<feature type="compositionally biased region" description="Low complexity" evidence="1">
    <location>
        <begin position="33"/>
        <end position="45"/>
    </location>
</feature>
<proteinExistence type="predicted"/>
<dbReference type="EMBL" id="LK052939">
    <property type="protein sequence ID" value="CDR39801.1"/>
    <property type="molecule type" value="Genomic_DNA"/>
</dbReference>
<feature type="compositionally biased region" description="Polar residues" evidence="1">
    <location>
        <begin position="52"/>
        <end position="76"/>
    </location>
</feature>
<dbReference type="AlphaFoldDB" id="A0A061ARK6"/>